<organism evidence="1 2">
    <name type="scientific">Mesobacillus boroniphilus JCM 21738</name>
    <dbReference type="NCBI Taxonomy" id="1294265"/>
    <lineage>
        <taxon>Bacteria</taxon>
        <taxon>Bacillati</taxon>
        <taxon>Bacillota</taxon>
        <taxon>Bacilli</taxon>
        <taxon>Bacillales</taxon>
        <taxon>Bacillaceae</taxon>
        <taxon>Mesobacillus</taxon>
    </lineage>
</organism>
<name>W4RVB9_9BACI</name>
<evidence type="ECO:0000313" key="1">
    <source>
        <dbReference type="EMBL" id="GAE48047.1"/>
    </source>
</evidence>
<evidence type="ECO:0008006" key="3">
    <source>
        <dbReference type="Google" id="ProtNLM"/>
    </source>
</evidence>
<dbReference type="AlphaFoldDB" id="W4RVB9"/>
<protein>
    <recommendedName>
        <fullName evidence="3">DUF4352 domain-containing protein</fullName>
    </recommendedName>
</protein>
<dbReference type="eggNOG" id="ENOG5030DZP">
    <property type="taxonomic scope" value="Bacteria"/>
</dbReference>
<reference evidence="1 2" key="1">
    <citation type="submission" date="2013-12" db="EMBL/GenBank/DDBJ databases">
        <title>NBRP : Genome information of microbial organism related human and environment.</title>
        <authorList>
            <person name="Hattori M."/>
            <person name="Oshima K."/>
            <person name="Inaba H."/>
            <person name="Suda W."/>
            <person name="Sakamoto M."/>
            <person name="Iino T."/>
            <person name="Kitahara M."/>
            <person name="Oshida Y."/>
            <person name="Iida T."/>
            <person name="Kudo T."/>
            <person name="Itoh T."/>
            <person name="Ahmed I."/>
            <person name="Ohkuma M."/>
        </authorList>
    </citation>
    <scope>NUCLEOTIDE SEQUENCE [LARGE SCALE GENOMIC DNA]</scope>
    <source>
        <strain evidence="1 2">JCM 21738</strain>
    </source>
</reference>
<comment type="caution">
    <text evidence="1">The sequence shown here is derived from an EMBL/GenBank/DDBJ whole genome shotgun (WGS) entry which is preliminary data.</text>
</comment>
<dbReference type="EMBL" id="BAUW01000121">
    <property type="protein sequence ID" value="GAE48047.1"/>
    <property type="molecule type" value="Genomic_DNA"/>
</dbReference>
<keyword evidence="2" id="KW-1185">Reference proteome</keyword>
<sequence length="172" mass="19893">MNRGTIILLAVAFIVIAAGWGIRVYQVNVDVAKSYEIQMHKKGERVAFENVALEVKDFHYGEEQKEEGYEFVPVEMEMEIINESEKNLSIIKVIESKLAFGMDYYQTIEGDFDVEKLRNLPPETKTNITLIFNVKPEYKNKKAKLYIDQSLYSSEVKEKYKKGKRLGIAIEL</sequence>
<proteinExistence type="predicted"/>
<dbReference type="Proteomes" id="UP000018949">
    <property type="component" value="Unassembled WGS sequence"/>
</dbReference>
<dbReference type="RefSeq" id="WP_023613854.1">
    <property type="nucleotide sequence ID" value="NZ_BAUW01000121.1"/>
</dbReference>
<accession>W4RVB9</accession>
<gene>
    <name evidence="1" type="ORF">JCM21738_5122</name>
</gene>
<evidence type="ECO:0000313" key="2">
    <source>
        <dbReference type="Proteomes" id="UP000018949"/>
    </source>
</evidence>